<dbReference type="Proteomes" id="UP001444071">
    <property type="component" value="Unassembled WGS sequence"/>
</dbReference>
<accession>A0ABV0VUF8</accession>
<evidence type="ECO:0000313" key="2">
    <source>
        <dbReference type="Proteomes" id="UP001444071"/>
    </source>
</evidence>
<feature type="non-terminal residue" evidence="1">
    <location>
        <position position="51"/>
    </location>
</feature>
<dbReference type="EMBL" id="JAHRIM010009793">
    <property type="protein sequence ID" value="MEQ2259903.1"/>
    <property type="molecule type" value="Genomic_DNA"/>
</dbReference>
<proteinExistence type="predicted"/>
<sequence>MYAFISNANNMRNQTPPDRQHLFQQPIISSIRPANKSANMEKHLLFVAAAS</sequence>
<reference evidence="1 2" key="1">
    <citation type="submission" date="2021-06" db="EMBL/GenBank/DDBJ databases">
        <authorList>
            <person name="Palmer J.M."/>
        </authorList>
    </citation>
    <scope>NUCLEOTIDE SEQUENCE [LARGE SCALE GENOMIC DNA]</scope>
    <source>
        <strain evidence="1 2">XR_2019</strain>
        <tissue evidence="1">Muscle</tissue>
    </source>
</reference>
<organism evidence="1 2">
    <name type="scientific">Xenotaenia resolanae</name>
    <dbReference type="NCBI Taxonomy" id="208358"/>
    <lineage>
        <taxon>Eukaryota</taxon>
        <taxon>Metazoa</taxon>
        <taxon>Chordata</taxon>
        <taxon>Craniata</taxon>
        <taxon>Vertebrata</taxon>
        <taxon>Euteleostomi</taxon>
        <taxon>Actinopterygii</taxon>
        <taxon>Neopterygii</taxon>
        <taxon>Teleostei</taxon>
        <taxon>Neoteleostei</taxon>
        <taxon>Acanthomorphata</taxon>
        <taxon>Ovalentaria</taxon>
        <taxon>Atherinomorphae</taxon>
        <taxon>Cyprinodontiformes</taxon>
        <taxon>Goodeidae</taxon>
        <taxon>Xenotaenia</taxon>
    </lineage>
</organism>
<comment type="caution">
    <text evidence="1">The sequence shown here is derived from an EMBL/GenBank/DDBJ whole genome shotgun (WGS) entry which is preliminary data.</text>
</comment>
<protein>
    <submittedName>
        <fullName evidence="1">Uncharacterized protein</fullName>
    </submittedName>
</protein>
<name>A0ABV0VUF8_9TELE</name>
<keyword evidence="2" id="KW-1185">Reference proteome</keyword>
<gene>
    <name evidence="1" type="ORF">XENORESO_022078</name>
</gene>
<evidence type="ECO:0000313" key="1">
    <source>
        <dbReference type="EMBL" id="MEQ2259903.1"/>
    </source>
</evidence>